<comment type="caution">
    <text evidence="1">The sequence shown here is derived from an EMBL/GenBank/DDBJ whole genome shotgun (WGS) entry which is preliminary data.</text>
</comment>
<dbReference type="Proteomes" id="UP001595891">
    <property type="component" value="Unassembled WGS sequence"/>
</dbReference>
<keyword evidence="2" id="KW-1185">Reference proteome</keyword>
<name>A0ABV9EMQ4_9ACTN</name>
<evidence type="ECO:0000313" key="1">
    <source>
        <dbReference type="EMBL" id="MFC4590742.1"/>
    </source>
</evidence>
<proteinExistence type="predicted"/>
<dbReference type="EMBL" id="JBHSFN010000025">
    <property type="protein sequence ID" value="MFC4590742.1"/>
    <property type="molecule type" value="Genomic_DNA"/>
</dbReference>
<gene>
    <name evidence="1" type="ORF">ACFO8L_31920</name>
</gene>
<protein>
    <submittedName>
        <fullName evidence="1">Uncharacterized protein</fullName>
    </submittedName>
</protein>
<accession>A0ABV9EMQ4</accession>
<reference evidence="2" key="1">
    <citation type="journal article" date="2019" name="Int. J. Syst. Evol. Microbiol.">
        <title>The Global Catalogue of Microorganisms (GCM) 10K type strain sequencing project: providing services to taxonomists for standard genome sequencing and annotation.</title>
        <authorList>
            <consortium name="The Broad Institute Genomics Platform"/>
            <consortium name="The Broad Institute Genome Sequencing Center for Infectious Disease"/>
            <person name="Wu L."/>
            <person name="Ma J."/>
        </authorList>
    </citation>
    <scope>NUCLEOTIDE SEQUENCE [LARGE SCALE GENOMIC DNA]</scope>
    <source>
        <strain evidence="2">CCUG 49560</strain>
    </source>
</reference>
<organism evidence="1 2">
    <name type="scientific">Sphaerisporangium corydalis</name>
    <dbReference type="NCBI Taxonomy" id="1441875"/>
    <lineage>
        <taxon>Bacteria</taxon>
        <taxon>Bacillati</taxon>
        <taxon>Actinomycetota</taxon>
        <taxon>Actinomycetes</taxon>
        <taxon>Streptosporangiales</taxon>
        <taxon>Streptosporangiaceae</taxon>
        <taxon>Sphaerisporangium</taxon>
    </lineage>
</organism>
<dbReference type="RefSeq" id="WP_262845230.1">
    <property type="nucleotide sequence ID" value="NZ_JANZYP010000037.1"/>
</dbReference>
<sequence>MEVAPPLARALTMSSALWLRTSAALVEPFRPHDGVFGVPDFASLIGHRSGSFRLSLPGVREQRTVVPDFGQMSGESACLSMTVPAQG</sequence>
<evidence type="ECO:0000313" key="2">
    <source>
        <dbReference type="Proteomes" id="UP001595891"/>
    </source>
</evidence>